<dbReference type="Pfam" id="PF01398">
    <property type="entry name" value="JAB"/>
    <property type="match status" value="1"/>
</dbReference>
<protein>
    <submittedName>
        <fullName evidence="11">STAM-binding protein-like protein</fullName>
    </submittedName>
</protein>
<evidence type="ECO:0000256" key="6">
    <source>
        <dbReference type="ARBA" id="ARBA00022801"/>
    </source>
</evidence>
<comment type="caution">
    <text evidence="11">The sequence shown here is derived from an EMBL/GenBank/DDBJ whole genome shotgun (WGS) entry which is preliminary data.</text>
</comment>
<keyword evidence="8" id="KW-0482">Metalloprotease</keyword>
<dbReference type="CDD" id="cd08066">
    <property type="entry name" value="MPN_AMSH_like"/>
    <property type="match status" value="1"/>
</dbReference>
<dbReference type="InterPro" id="IPR015063">
    <property type="entry name" value="USP8_dimer"/>
</dbReference>
<evidence type="ECO:0000259" key="10">
    <source>
        <dbReference type="PROSITE" id="PS50249"/>
    </source>
</evidence>
<keyword evidence="9" id="KW-0175">Coiled coil</keyword>
<dbReference type="SUPFAM" id="SSF140856">
    <property type="entry name" value="USP8 N-terminal domain-like"/>
    <property type="match status" value="1"/>
</dbReference>
<dbReference type="GO" id="GO:0061578">
    <property type="term" value="F:K63-linked deubiquitinase activity"/>
    <property type="evidence" value="ECO:0007669"/>
    <property type="project" value="InterPro"/>
</dbReference>
<evidence type="ECO:0000313" key="11">
    <source>
        <dbReference type="EMBL" id="RWS13927.1"/>
    </source>
</evidence>
<keyword evidence="7" id="KW-0862">Zinc</keyword>
<evidence type="ECO:0000256" key="7">
    <source>
        <dbReference type="ARBA" id="ARBA00022833"/>
    </source>
</evidence>
<accession>A0A443RFA9</accession>
<dbReference type="EMBL" id="NCKU01000845">
    <property type="protein sequence ID" value="RWS13927.1"/>
    <property type="molecule type" value="Genomic_DNA"/>
</dbReference>
<evidence type="ECO:0000256" key="5">
    <source>
        <dbReference type="ARBA" id="ARBA00022786"/>
    </source>
</evidence>
<feature type="coiled-coil region" evidence="9">
    <location>
        <begin position="102"/>
        <end position="157"/>
    </location>
</feature>
<dbReference type="Gene3D" id="3.40.140.10">
    <property type="entry name" value="Cytidine Deaminase, domain 2"/>
    <property type="match status" value="1"/>
</dbReference>
<sequence length="386" mass="45027">MEAKTRFKRLQEVSEELTVDESIPIARYFRSGREMLKMANIYRNEGEYEKAFILYMKYITLFVQKIREHPEFKEANVIEKKWAKDKCKEVFPLAEELKVVIMKKYEDEYDAYIKEKRKREADEREKQLKLEKENQLKREKREALEKEQLLLKFEEAKERQNALFVDVKPSAPIADNLNRGEDLEINVNSMRNSTPTVDRTTKPSHLLSFHHDEKLRKIFVPNELVTKFLLIAEPNTLRNVETCGILAGKLSHNSFTITHVLIPSQTGTSDSCQTAKEEIVFTFQDENDLMTLGWIHTHPSQSSFMSSIDLHTHCSYQLMLSEAIAIVCSPKYNQIGIYSLTHNYGLNFIANCAVTGFHPHPKEPPIYEESKHVIFDNKPIQIIDLR</sequence>
<dbReference type="InterPro" id="IPR000555">
    <property type="entry name" value="JAMM/MPN+_dom"/>
</dbReference>
<evidence type="ECO:0000256" key="9">
    <source>
        <dbReference type="SAM" id="Coils"/>
    </source>
</evidence>
<name>A0A443RFA9_9ACAR</name>
<keyword evidence="6" id="KW-0378">Hydrolase</keyword>
<dbReference type="InterPro" id="IPR044098">
    <property type="entry name" value="STAMBP/STALP-like_MPN"/>
</dbReference>
<dbReference type="AlphaFoldDB" id="A0A443RFA9"/>
<dbReference type="FunFam" id="3.40.140.10:FF:000010">
    <property type="entry name" value="AMSH-like protease isoform X1"/>
    <property type="match status" value="1"/>
</dbReference>
<evidence type="ECO:0000256" key="2">
    <source>
        <dbReference type="ARBA" id="ARBA00010981"/>
    </source>
</evidence>
<dbReference type="OrthoDB" id="3640at2759"/>
<keyword evidence="4" id="KW-0479">Metal-binding</keyword>
<evidence type="ECO:0000256" key="8">
    <source>
        <dbReference type="ARBA" id="ARBA00023049"/>
    </source>
</evidence>
<dbReference type="GO" id="GO:0070536">
    <property type="term" value="P:protein K63-linked deubiquitination"/>
    <property type="evidence" value="ECO:0007669"/>
    <property type="project" value="InterPro"/>
</dbReference>
<dbReference type="PROSITE" id="PS50249">
    <property type="entry name" value="MPN"/>
    <property type="match status" value="1"/>
</dbReference>
<reference evidence="11" key="2">
    <citation type="submission" date="2018-11" db="EMBL/GenBank/DDBJ databases">
        <title>Trombidioid mite genomics.</title>
        <authorList>
            <person name="Dong X."/>
        </authorList>
    </citation>
    <scope>NUCLEOTIDE SEQUENCE</scope>
    <source>
        <strain evidence="11">UoL-WK</strain>
    </source>
</reference>
<evidence type="ECO:0000256" key="1">
    <source>
        <dbReference type="ARBA" id="ARBA00001947"/>
    </source>
</evidence>
<evidence type="ECO:0000313" key="12">
    <source>
        <dbReference type="EMBL" id="RWS13931.1"/>
    </source>
</evidence>
<dbReference type="SMART" id="SM00232">
    <property type="entry name" value="JAB_MPN"/>
    <property type="match status" value="1"/>
</dbReference>
<dbReference type="Proteomes" id="UP000285301">
    <property type="component" value="Unassembled WGS sequence"/>
</dbReference>
<dbReference type="PANTHER" id="PTHR12947">
    <property type="entry name" value="AMSH-LIKE PROTEASE"/>
    <property type="match status" value="1"/>
</dbReference>
<proteinExistence type="inferred from homology"/>
<gene>
    <name evidence="11" type="ORF">B4U79_12081</name>
    <name evidence="12" type="ORF">B4U79_14101</name>
</gene>
<feature type="domain" description="MPN" evidence="10">
    <location>
        <begin position="218"/>
        <end position="347"/>
    </location>
</feature>
<dbReference type="InterPro" id="IPR037518">
    <property type="entry name" value="MPN"/>
</dbReference>
<evidence type="ECO:0000313" key="13">
    <source>
        <dbReference type="Proteomes" id="UP000285301"/>
    </source>
</evidence>
<dbReference type="GO" id="GO:0016020">
    <property type="term" value="C:membrane"/>
    <property type="evidence" value="ECO:0007669"/>
    <property type="project" value="TreeGrafter"/>
</dbReference>
<dbReference type="GO" id="GO:0046872">
    <property type="term" value="F:metal ion binding"/>
    <property type="evidence" value="ECO:0007669"/>
    <property type="project" value="UniProtKB-KW"/>
</dbReference>
<dbReference type="EMBL" id="NCKU01000843">
    <property type="protein sequence ID" value="RWS13931.1"/>
    <property type="molecule type" value="Genomic_DNA"/>
</dbReference>
<comment type="cofactor">
    <cofactor evidence="1">
        <name>Zn(2+)</name>
        <dbReference type="ChEBI" id="CHEBI:29105"/>
    </cofactor>
</comment>
<organism evidence="11 13">
    <name type="scientific">Dinothrombium tinctorium</name>
    <dbReference type="NCBI Taxonomy" id="1965070"/>
    <lineage>
        <taxon>Eukaryota</taxon>
        <taxon>Metazoa</taxon>
        <taxon>Ecdysozoa</taxon>
        <taxon>Arthropoda</taxon>
        <taxon>Chelicerata</taxon>
        <taxon>Arachnida</taxon>
        <taxon>Acari</taxon>
        <taxon>Acariformes</taxon>
        <taxon>Trombidiformes</taxon>
        <taxon>Prostigmata</taxon>
        <taxon>Anystina</taxon>
        <taxon>Parasitengona</taxon>
        <taxon>Trombidioidea</taxon>
        <taxon>Trombidiidae</taxon>
        <taxon>Dinothrombium</taxon>
    </lineage>
</organism>
<keyword evidence="5" id="KW-0833">Ubl conjugation pathway</keyword>
<evidence type="ECO:0000256" key="4">
    <source>
        <dbReference type="ARBA" id="ARBA00022723"/>
    </source>
</evidence>
<dbReference type="GO" id="GO:0140492">
    <property type="term" value="F:metal-dependent deubiquitinase activity"/>
    <property type="evidence" value="ECO:0007669"/>
    <property type="project" value="InterPro"/>
</dbReference>
<dbReference type="GO" id="GO:0005768">
    <property type="term" value="C:endosome"/>
    <property type="evidence" value="ECO:0007669"/>
    <property type="project" value="TreeGrafter"/>
</dbReference>
<keyword evidence="3" id="KW-0645">Protease</keyword>
<evidence type="ECO:0000256" key="3">
    <source>
        <dbReference type="ARBA" id="ARBA00022670"/>
    </source>
</evidence>
<dbReference type="SUPFAM" id="SSF102712">
    <property type="entry name" value="JAB1/MPN domain"/>
    <property type="match status" value="1"/>
</dbReference>
<dbReference type="Pfam" id="PF08969">
    <property type="entry name" value="USP8_dimer"/>
    <property type="match status" value="1"/>
</dbReference>
<reference evidence="11 13" key="1">
    <citation type="journal article" date="2018" name="Gigascience">
        <title>Genomes of trombidid mites reveal novel predicted allergens and laterally-transferred genes associated with secondary metabolism.</title>
        <authorList>
            <person name="Dong X."/>
            <person name="Chaisiri K."/>
            <person name="Xia D."/>
            <person name="Armstrong S.D."/>
            <person name="Fang Y."/>
            <person name="Donnelly M.J."/>
            <person name="Kadowaki T."/>
            <person name="McGarry J.W."/>
            <person name="Darby A.C."/>
            <person name="Makepeace B.L."/>
        </authorList>
    </citation>
    <scope>NUCLEOTIDE SEQUENCE [LARGE SCALE GENOMIC DNA]</scope>
    <source>
        <strain evidence="11">UoL-WK</strain>
    </source>
</reference>
<dbReference type="PANTHER" id="PTHR12947:SF13">
    <property type="entry name" value="FI19924P1"/>
    <property type="match status" value="1"/>
</dbReference>
<dbReference type="GO" id="GO:0006508">
    <property type="term" value="P:proteolysis"/>
    <property type="evidence" value="ECO:0007669"/>
    <property type="project" value="UniProtKB-KW"/>
</dbReference>
<comment type="similarity">
    <text evidence="2">Belongs to the peptidase M67C family.</text>
</comment>
<dbReference type="Gene3D" id="1.20.58.80">
    <property type="entry name" value="Phosphotransferase system, lactose/cellobiose-type IIA subunit"/>
    <property type="match status" value="1"/>
</dbReference>
<keyword evidence="13" id="KW-1185">Reference proteome</keyword>
<dbReference type="STRING" id="1965070.A0A443RFA9"/>